<dbReference type="PANTHER" id="PTHR43441">
    <property type="entry name" value="RIBOSOMAL-PROTEIN-SERINE ACETYLTRANSFERASE"/>
    <property type="match status" value="1"/>
</dbReference>
<sequence length="245" mass="27086">MDNAVNGSTVNQFGQPIGDPMPGWSPRPAPADVTLQGRFCRLEPLDAERHAEDLFAAYSTAHDDRDFTYLFAGPYRDAGEHRSFAEGAARSADPKPYAVVDTAQGKAVGTLSLMRIDPKNGVIEVGGVTFSRLLSRKPASTEAQFLLMQYAFDGLGYRRYEWKCDSLNAPSRTTALRLGFHFEGIFRQAIVYKGRSRDTAWYSVIDKEWPLLKQAFLAWLAPGNFDADGQQVRSLAAIRDSLSAA</sequence>
<geneLocation type="plasmid" evidence="3 4">
    <name>pACP4.2</name>
</geneLocation>
<dbReference type="Pfam" id="PF13302">
    <property type="entry name" value="Acetyltransf_3"/>
    <property type="match status" value="1"/>
</dbReference>
<dbReference type="Gene3D" id="3.40.630.30">
    <property type="match status" value="1"/>
</dbReference>
<protein>
    <submittedName>
        <fullName evidence="3">GNAT family N-acetyltransferase</fullName>
    </submittedName>
</protein>
<dbReference type="KEGG" id="acip:CBP36_20455"/>
<dbReference type="PANTHER" id="PTHR43441:SF2">
    <property type="entry name" value="FAMILY ACETYLTRANSFERASE, PUTATIVE (AFU_ORTHOLOGUE AFUA_7G00850)-RELATED"/>
    <property type="match status" value="1"/>
</dbReference>
<feature type="compositionally biased region" description="Polar residues" evidence="1">
    <location>
        <begin position="1"/>
        <end position="14"/>
    </location>
</feature>
<dbReference type="EMBL" id="CP021368">
    <property type="protein sequence ID" value="ART61346.1"/>
    <property type="molecule type" value="Genomic_DNA"/>
</dbReference>
<dbReference type="SUPFAM" id="SSF55729">
    <property type="entry name" value="Acyl-CoA N-acyltransferases (Nat)"/>
    <property type="match status" value="1"/>
</dbReference>
<evidence type="ECO:0000259" key="2">
    <source>
        <dbReference type="PROSITE" id="PS51186"/>
    </source>
</evidence>
<accession>A0A240UJP7</accession>
<dbReference type="PROSITE" id="PS51186">
    <property type="entry name" value="GNAT"/>
    <property type="match status" value="1"/>
</dbReference>
<dbReference type="AlphaFoldDB" id="A0A240UJP7"/>
<dbReference type="InterPro" id="IPR016181">
    <property type="entry name" value="Acyl_CoA_acyltransferase"/>
</dbReference>
<gene>
    <name evidence="3" type="ORF">CBP36_20455</name>
</gene>
<dbReference type="InterPro" id="IPR051908">
    <property type="entry name" value="Ribosomal_N-acetyltransferase"/>
</dbReference>
<dbReference type="InterPro" id="IPR000182">
    <property type="entry name" value="GNAT_dom"/>
</dbReference>
<dbReference type="GO" id="GO:1990189">
    <property type="term" value="F:protein N-terminal-serine acetyltransferase activity"/>
    <property type="evidence" value="ECO:0007669"/>
    <property type="project" value="TreeGrafter"/>
</dbReference>
<dbReference type="Proteomes" id="UP000194440">
    <property type="component" value="Plasmid pACP4.2"/>
</dbReference>
<proteinExistence type="predicted"/>
<evidence type="ECO:0000313" key="3">
    <source>
        <dbReference type="EMBL" id="ART61346.1"/>
    </source>
</evidence>
<dbReference type="OrthoDB" id="5295305at2"/>
<dbReference type="FunFam" id="3.40.630.30:FF:000047">
    <property type="entry name" value="Acetyltransferase, GNAT family"/>
    <property type="match status" value="1"/>
</dbReference>
<name>A0A240UJP7_9BURK</name>
<keyword evidence="3" id="KW-0614">Plasmid</keyword>
<dbReference type="KEGG" id="acis:CBP35_20535"/>
<feature type="domain" description="N-acetyltransferase" evidence="2">
    <location>
        <begin position="40"/>
        <end position="198"/>
    </location>
</feature>
<evidence type="ECO:0000313" key="4">
    <source>
        <dbReference type="Proteomes" id="UP000194440"/>
    </source>
</evidence>
<reference evidence="3" key="1">
    <citation type="submission" date="2017-05" db="EMBL/GenBank/DDBJ databases">
        <title>Polyphasic characterization of four soil-derived phenanthrene-degrading Acidovorax strains and proposal of Acidovorax phenanthrenivorans sp. nov.</title>
        <authorList>
            <person name="Singleton D."/>
            <person name="Lee J."/>
            <person name="Dickey A.N."/>
            <person name="Stroud A."/>
            <person name="Scholl E.H."/>
            <person name="Wright F.A."/>
            <person name="Aitken M.D."/>
        </authorList>
    </citation>
    <scope>NUCLEOTIDE SEQUENCE</scope>
    <source>
        <strain evidence="3">P4</strain>
        <plasmid evidence="3">pACP4.2</plasmid>
    </source>
</reference>
<feature type="region of interest" description="Disordered" evidence="1">
    <location>
        <begin position="1"/>
        <end position="23"/>
    </location>
</feature>
<organism evidence="3 4">
    <name type="scientific">Acidovorax carolinensis</name>
    <dbReference type="NCBI Taxonomy" id="553814"/>
    <lineage>
        <taxon>Bacteria</taxon>
        <taxon>Pseudomonadati</taxon>
        <taxon>Pseudomonadota</taxon>
        <taxon>Betaproteobacteria</taxon>
        <taxon>Burkholderiales</taxon>
        <taxon>Comamonadaceae</taxon>
        <taxon>Acidovorax</taxon>
    </lineage>
</organism>
<evidence type="ECO:0000256" key="1">
    <source>
        <dbReference type="SAM" id="MobiDB-lite"/>
    </source>
</evidence>
<keyword evidence="4" id="KW-1185">Reference proteome</keyword>
<dbReference type="GO" id="GO:0008999">
    <property type="term" value="F:protein-N-terminal-alanine acetyltransferase activity"/>
    <property type="evidence" value="ECO:0007669"/>
    <property type="project" value="TreeGrafter"/>
</dbReference>